<dbReference type="SUPFAM" id="SSF103473">
    <property type="entry name" value="MFS general substrate transporter"/>
    <property type="match status" value="1"/>
</dbReference>
<evidence type="ECO:0000259" key="3">
    <source>
        <dbReference type="PROSITE" id="PS50850"/>
    </source>
</evidence>
<feature type="transmembrane region" description="Helical" evidence="2">
    <location>
        <begin position="215"/>
        <end position="233"/>
    </location>
</feature>
<feature type="transmembrane region" description="Helical" evidence="2">
    <location>
        <begin position="96"/>
        <end position="118"/>
    </location>
</feature>
<dbReference type="InterPro" id="IPR036259">
    <property type="entry name" value="MFS_trans_sf"/>
</dbReference>
<dbReference type="PROSITE" id="PS50850">
    <property type="entry name" value="MFS"/>
    <property type="match status" value="1"/>
</dbReference>
<feature type="transmembrane region" description="Helical" evidence="2">
    <location>
        <begin position="12"/>
        <end position="36"/>
    </location>
</feature>
<feature type="transmembrane region" description="Helical" evidence="2">
    <location>
        <begin position="163"/>
        <end position="184"/>
    </location>
</feature>
<feature type="transmembrane region" description="Helical" evidence="2">
    <location>
        <begin position="296"/>
        <end position="322"/>
    </location>
</feature>
<keyword evidence="2" id="KW-0812">Transmembrane</keyword>
<reference evidence="5" key="2">
    <citation type="submission" date="2021-11" db="EMBL/GenBank/DDBJ databases">
        <authorList>
            <consortium name="Genoscope - CEA"/>
            <person name="William W."/>
        </authorList>
    </citation>
    <scope>NUCLEOTIDE SEQUENCE</scope>
</reference>
<dbReference type="Proteomes" id="UP000789595">
    <property type="component" value="Unassembled WGS sequence"/>
</dbReference>
<sequence>MGRVHAQKLGAYWLTSVGSLAMQYSFSVIFVDLLVAFDSTRAATAAVGSLSAGLMDGFGVISGRAIARRGEVVCGSLGALLSGLGLIASSQCQTLWQLYVTYGIVLGVGQSLGLYSGVIACNKWFPENTALASGFANSGAGVGPFAIPFLWAALKRETGGWRGALAALGAMVFAVLFAGALGLAPPPPSSEKRAPVSPIAVSAVPGVRRLMRTTFIFGFGFWIPAVHIVRYGLDRDLSRRRAESLLLYLGAGALTMRVPVGALADRCGRSRVYSAVCLTYAVALALTPVWERSYEGLAVFSFLCGSCIGSLLSLSATLVVDVAEVSDPDALARASGLICAFLGIGGTLGPVIAGAFYDAYETYLPGFIFGACALALAAISVHVEARPPDEATTTSVVV</sequence>
<dbReference type="GO" id="GO:0016020">
    <property type="term" value="C:membrane"/>
    <property type="evidence" value="ECO:0007669"/>
    <property type="project" value="UniProtKB-SubCell"/>
</dbReference>
<dbReference type="PANTHER" id="PTHR11360:SF284">
    <property type="entry name" value="EG:103B4.3 PROTEIN-RELATED"/>
    <property type="match status" value="1"/>
</dbReference>
<proteinExistence type="predicted"/>
<dbReference type="InterPro" id="IPR011701">
    <property type="entry name" value="MFS"/>
</dbReference>
<name>A0A7S4E5X0_9STRA</name>
<dbReference type="InterPro" id="IPR020846">
    <property type="entry name" value="MFS_dom"/>
</dbReference>
<feature type="transmembrane region" description="Helical" evidence="2">
    <location>
        <begin position="334"/>
        <end position="357"/>
    </location>
</feature>
<dbReference type="Gene3D" id="1.20.1250.20">
    <property type="entry name" value="MFS general substrate transporter like domains"/>
    <property type="match status" value="2"/>
</dbReference>
<feature type="transmembrane region" description="Helical" evidence="2">
    <location>
        <begin position="271"/>
        <end position="290"/>
    </location>
</feature>
<feature type="transmembrane region" description="Helical" evidence="2">
    <location>
        <begin position="363"/>
        <end position="383"/>
    </location>
</feature>
<protein>
    <recommendedName>
        <fullName evidence="3">Major facilitator superfamily (MFS) profile domain-containing protein</fullName>
    </recommendedName>
</protein>
<feature type="transmembrane region" description="Helical" evidence="2">
    <location>
        <begin position="245"/>
        <end position="264"/>
    </location>
</feature>
<dbReference type="Pfam" id="PF07690">
    <property type="entry name" value="MFS_1"/>
    <property type="match status" value="1"/>
</dbReference>
<keyword evidence="2" id="KW-0472">Membrane</keyword>
<feature type="domain" description="Major facilitator superfamily (MFS) profile" evidence="3">
    <location>
        <begin position="1"/>
        <end position="389"/>
    </location>
</feature>
<evidence type="ECO:0000313" key="5">
    <source>
        <dbReference type="EMBL" id="CAH0370645.1"/>
    </source>
</evidence>
<evidence type="ECO:0000313" key="6">
    <source>
        <dbReference type="Proteomes" id="UP000789595"/>
    </source>
</evidence>
<accession>A0A7S4E5X0</accession>
<gene>
    <name evidence="4" type="ORF">PCAL00307_LOCUS7025</name>
    <name evidence="5" type="ORF">PECAL_3P05410</name>
</gene>
<evidence type="ECO:0000256" key="1">
    <source>
        <dbReference type="ARBA" id="ARBA00004141"/>
    </source>
</evidence>
<comment type="subcellular location">
    <subcellularLocation>
        <location evidence="1">Membrane</location>
        <topology evidence="1">Multi-pass membrane protein</topology>
    </subcellularLocation>
</comment>
<dbReference type="OrthoDB" id="194399at2759"/>
<feature type="transmembrane region" description="Helical" evidence="2">
    <location>
        <begin position="130"/>
        <end position="151"/>
    </location>
</feature>
<reference evidence="4" key="1">
    <citation type="submission" date="2021-01" db="EMBL/GenBank/DDBJ databases">
        <authorList>
            <person name="Corre E."/>
            <person name="Pelletier E."/>
            <person name="Niang G."/>
            <person name="Scheremetjew M."/>
            <person name="Finn R."/>
            <person name="Kale V."/>
            <person name="Holt S."/>
            <person name="Cochrane G."/>
            <person name="Meng A."/>
            <person name="Brown T."/>
            <person name="Cohen L."/>
        </authorList>
    </citation>
    <scope>NUCLEOTIDE SEQUENCE</scope>
    <source>
        <strain evidence="4">CCMP1756</strain>
    </source>
</reference>
<dbReference type="EMBL" id="HBIW01008298">
    <property type="protein sequence ID" value="CAE0691589.1"/>
    <property type="molecule type" value="Transcribed_RNA"/>
</dbReference>
<organism evidence="4">
    <name type="scientific">Pelagomonas calceolata</name>
    <dbReference type="NCBI Taxonomy" id="35677"/>
    <lineage>
        <taxon>Eukaryota</taxon>
        <taxon>Sar</taxon>
        <taxon>Stramenopiles</taxon>
        <taxon>Ochrophyta</taxon>
        <taxon>Pelagophyceae</taxon>
        <taxon>Pelagomonadales</taxon>
        <taxon>Pelagomonadaceae</taxon>
        <taxon>Pelagomonas</taxon>
    </lineage>
</organism>
<dbReference type="EMBL" id="CAKKNE010000003">
    <property type="protein sequence ID" value="CAH0370645.1"/>
    <property type="molecule type" value="Genomic_DNA"/>
</dbReference>
<dbReference type="InterPro" id="IPR050327">
    <property type="entry name" value="Proton-linked_MCT"/>
</dbReference>
<evidence type="ECO:0000313" key="4">
    <source>
        <dbReference type="EMBL" id="CAE0691589.1"/>
    </source>
</evidence>
<keyword evidence="6" id="KW-1185">Reference proteome</keyword>
<dbReference type="AlphaFoldDB" id="A0A7S4E5X0"/>
<evidence type="ECO:0000256" key="2">
    <source>
        <dbReference type="SAM" id="Phobius"/>
    </source>
</evidence>
<keyword evidence="2" id="KW-1133">Transmembrane helix</keyword>
<dbReference type="GO" id="GO:0022857">
    <property type="term" value="F:transmembrane transporter activity"/>
    <property type="evidence" value="ECO:0007669"/>
    <property type="project" value="InterPro"/>
</dbReference>
<feature type="transmembrane region" description="Helical" evidence="2">
    <location>
        <begin position="42"/>
        <end position="60"/>
    </location>
</feature>
<dbReference type="PANTHER" id="PTHR11360">
    <property type="entry name" value="MONOCARBOXYLATE TRANSPORTER"/>
    <property type="match status" value="1"/>
</dbReference>